<evidence type="ECO:0000256" key="2">
    <source>
        <dbReference type="SAM" id="Phobius"/>
    </source>
</evidence>
<dbReference type="Pfam" id="PF15420">
    <property type="entry name" value="Abhydrolase_9_N"/>
    <property type="match status" value="1"/>
</dbReference>
<sequence>MTSTTDTGSGAEGTAGADGPVVPDGPVRETGRFTSYRLRLSYTGSVVAVVMLMASMTPSLLPRGPLFQGAVSGASAAVGYMAGVFAAWLWRYMLSRDLTEDPRGRTLSARWWIPLGTLGVVGTSVMLRWFTVWQNDIRDLVGVEHLDWTAVPVTVIVAAVVFLLLVLVGQGWGDLVGRLYSAFRRVVPPRIARVSAAAVMVALTVVLANGVVANYSLRLLNASFASANETTTDTSVQPTSDRRSGGPGSLVSWDSLGREGRKFVSHGPTTDQLEAVNGYRAVEPVRAFVGLGTGDGQEGDPGDDLRADAELAAEELVRAGGLGRQVIAVGSATGSGWINQATVDSLEYMYNGNVATVSMQYSYLPSWLSFLVDKERARQAGLYLFEAVDAKVRELPENRRPKIVVFGESLGSFGAEAAFGTVPTLTARTDGALFVGPTFNNDLWREATDRRDAGSPERLPVYDGGEHVRFASQVGDLDTPQLPASDWKEPRTVYLQHASDPISRWSPDLLFEQPDWLREARGADVLSEMRWIPVVTFLQVSADMAVSADVPDGHGHTYISEIPRAWAKILEPEGWTGDEGERKLEQIIPLMSRSGDAAVPSS</sequence>
<keyword evidence="6" id="KW-1185">Reference proteome</keyword>
<protein>
    <recommendedName>
        <fullName evidence="7">Alpha/beta-hydrolase catalytic domain-containing protein</fullName>
    </recommendedName>
</protein>
<dbReference type="InterPro" id="IPR027787">
    <property type="entry name" value="Alpha/beta-hydrolase_catalytic"/>
</dbReference>
<feature type="transmembrane region" description="Helical" evidence="2">
    <location>
        <begin position="67"/>
        <end position="90"/>
    </location>
</feature>
<proteinExistence type="predicted"/>
<feature type="region of interest" description="Disordered" evidence="1">
    <location>
        <begin position="1"/>
        <end position="26"/>
    </location>
</feature>
<gene>
    <name evidence="5" type="ORF">Csp1_03140</name>
</gene>
<name>A0A2Z3YQA6_9CORY</name>
<dbReference type="EMBL" id="CP024988">
    <property type="protein sequence ID" value="AWT25140.1"/>
    <property type="molecule type" value="Genomic_DNA"/>
</dbReference>
<feature type="transmembrane region" description="Helical" evidence="2">
    <location>
        <begin position="40"/>
        <end position="61"/>
    </location>
</feature>
<evidence type="ECO:0000256" key="1">
    <source>
        <dbReference type="SAM" id="MobiDB-lite"/>
    </source>
</evidence>
<feature type="domain" description="Alpha/beta-hydrolase N-terminal" evidence="4">
    <location>
        <begin position="56"/>
        <end position="268"/>
    </location>
</feature>
<evidence type="ECO:0008006" key="7">
    <source>
        <dbReference type="Google" id="ProtNLM"/>
    </source>
</evidence>
<feature type="transmembrane region" description="Helical" evidence="2">
    <location>
        <begin position="111"/>
        <end position="130"/>
    </location>
</feature>
<organism evidence="5 6">
    <name type="scientific">Corynebacterium provencense</name>
    <dbReference type="NCBI Taxonomy" id="1737425"/>
    <lineage>
        <taxon>Bacteria</taxon>
        <taxon>Bacillati</taxon>
        <taxon>Actinomycetota</taxon>
        <taxon>Actinomycetes</taxon>
        <taxon>Mycobacteriales</taxon>
        <taxon>Corynebacteriaceae</taxon>
        <taxon>Corynebacterium</taxon>
    </lineage>
</organism>
<evidence type="ECO:0000259" key="3">
    <source>
        <dbReference type="Pfam" id="PF10081"/>
    </source>
</evidence>
<feature type="transmembrane region" description="Helical" evidence="2">
    <location>
        <begin position="194"/>
        <end position="217"/>
    </location>
</feature>
<evidence type="ECO:0000313" key="6">
    <source>
        <dbReference type="Proteomes" id="UP000247696"/>
    </source>
</evidence>
<dbReference type="Pfam" id="PF10081">
    <property type="entry name" value="Abhydrolase_9"/>
    <property type="match status" value="1"/>
</dbReference>
<accession>A0A2Z3YQA6</accession>
<evidence type="ECO:0000313" key="5">
    <source>
        <dbReference type="EMBL" id="AWT25140.1"/>
    </source>
</evidence>
<dbReference type="AlphaFoldDB" id="A0A2Z3YQA6"/>
<feature type="domain" description="Alpha/beta-hydrolase catalytic" evidence="3">
    <location>
        <begin position="285"/>
        <end position="581"/>
    </location>
</feature>
<dbReference type="OrthoDB" id="4397445at2"/>
<keyword evidence="2" id="KW-0472">Membrane</keyword>
<dbReference type="InterPro" id="IPR012037">
    <property type="entry name" value="Alpha/beta-hydrolase_fam"/>
</dbReference>
<feature type="transmembrane region" description="Helical" evidence="2">
    <location>
        <begin position="150"/>
        <end position="173"/>
    </location>
</feature>
<dbReference type="Proteomes" id="UP000247696">
    <property type="component" value="Chromosome"/>
</dbReference>
<feature type="compositionally biased region" description="Polar residues" evidence="1">
    <location>
        <begin position="230"/>
        <end position="239"/>
    </location>
</feature>
<dbReference type="InterPro" id="IPR027788">
    <property type="entry name" value="Alpha/beta-hydrolase_N_dom"/>
</dbReference>
<dbReference type="RefSeq" id="WP_110480902.1">
    <property type="nucleotide sequence ID" value="NZ_CP024988.1"/>
</dbReference>
<dbReference type="PIRSF" id="PIRSF007542">
    <property type="entry name" value="UCP007542"/>
    <property type="match status" value="1"/>
</dbReference>
<dbReference type="KEGG" id="cpre:Csp1_03140"/>
<reference evidence="6" key="1">
    <citation type="submission" date="2017-11" db="EMBL/GenBank/DDBJ databases">
        <title>Otitis media/interna in a cat caused by the recently described species Corynebacterium provencense.</title>
        <authorList>
            <person name="Kittl S."/>
            <person name="Brodard I."/>
            <person name="Rychener L."/>
            <person name="Jores J."/>
            <person name="Roosje P."/>
            <person name="Gobeli Brawand S."/>
        </authorList>
    </citation>
    <scope>NUCLEOTIDE SEQUENCE [LARGE SCALE GENOMIC DNA]</scope>
    <source>
        <strain evidence="6">17KM38</strain>
    </source>
</reference>
<evidence type="ECO:0000259" key="4">
    <source>
        <dbReference type="Pfam" id="PF15420"/>
    </source>
</evidence>
<dbReference type="STRING" id="1737425.GCA_900049755_02333"/>
<keyword evidence="2" id="KW-1133">Transmembrane helix</keyword>
<feature type="region of interest" description="Disordered" evidence="1">
    <location>
        <begin position="230"/>
        <end position="251"/>
    </location>
</feature>
<keyword evidence="2" id="KW-0812">Transmembrane</keyword>